<accession>A0AAV9ES10</accession>
<keyword evidence="2" id="KW-1185">Reference proteome</keyword>
<protein>
    <recommendedName>
        <fullName evidence="3">Endonuclease/exonuclease/phosphatase domain-containing protein</fullName>
    </recommendedName>
</protein>
<reference evidence="1" key="2">
    <citation type="submission" date="2023-06" db="EMBL/GenBank/DDBJ databases">
        <authorList>
            <person name="Ma L."/>
            <person name="Liu K.-W."/>
            <person name="Li Z."/>
            <person name="Hsiao Y.-Y."/>
            <person name="Qi Y."/>
            <person name="Fu T."/>
            <person name="Tang G."/>
            <person name="Zhang D."/>
            <person name="Sun W.-H."/>
            <person name="Liu D.-K."/>
            <person name="Li Y."/>
            <person name="Chen G.-Z."/>
            <person name="Liu X.-D."/>
            <person name="Liao X.-Y."/>
            <person name="Jiang Y.-T."/>
            <person name="Yu X."/>
            <person name="Hao Y."/>
            <person name="Huang J."/>
            <person name="Zhao X.-W."/>
            <person name="Ke S."/>
            <person name="Chen Y.-Y."/>
            <person name="Wu W.-L."/>
            <person name="Hsu J.-L."/>
            <person name="Lin Y.-F."/>
            <person name="Huang M.-D."/>
            <person name="Li C.-Y."/>
            <person name="Huang L."/>
            <person name="Wang Z.-W."/>
            <person name="Zhao X."/>
            <person name="Zhong W.-Y."/>
            <person name="Peng D.-H."/>
            <person name="Ahmad S."/>
            <person name="Lan S."/>
            <person name="Zhang J.-S."/>
            <person name="Tsai W.-C."/>
            <person name="Van De Peer Y."/>
            <person name="Liu Z.-J."/>
        </authorList>
    </citation>
    <scope>NUCLEOTIDE SEQUENCE</scope>
    <source>
        <strain evidence="1">CP</strain>
        <tissue evidence="1">Leaves</tissue>
    </source>
</reference>
<dbReference type="InterPro" id="IPR036691">
    <property type="entry name" value="Endo/exonu/phosph_ase_sf"/>
</dbReference>
<dbReference type="Gene3D" id="3.60.10.10">
    <property type="entry name" value="Endonuclease/exonuclease/phosphatase"/>
    <property type="match status" value="1"/>
</dbReference>
<organism evidence="1 2">
    <name type="scientific">Acorus calamus</name>
    <name type="common">Sweet flag</name>
    <dbReference type="NCBI Taxonomy" id="4465"/>
    <lineage>
        <taxon>Eukaryota</taxon>
        <taxon>Viridiplantae</taxon>
        <taxon>Streptophyta</taxon>
        <taxon>Embryophyta</taxon>
        <taxon>Tracheophyta</taxon>
        <taxon>Spermatophyta</taxon>
        <taxon>Magnoliopsida</taxon>
        <taxon>Liliopsida</taxon>
        <taxon>Acoraceae</taxon>
        <taxon>Acorus</taxon>
    </lineage>
</organism>
<reference evidence="1" key="1">
    <citation type="journal article" date="2023" name="Nat. Commun.">
        <title>Diploid and tetraploid genomes of Acorus and the evolution of monocots.</title>
        <authorList>
            <person name="Ma L."/>
            <person name="Liu K.W."/>
            <person name="Li Z."/>
            <person name="Hsiao Y.Y."/>
            <person name="Qi Y."/>
            <person name="Fu T."/>
            <person name="Tang G.D."/>
            <person name="Zhang D."/>
            <person name="Sun W.H."/>
            <person name="Liu D.K."/>
            <person name="Li Y."/>
            <person name="Chen G.Z."/>
            <person name="Liu X.D."/>
            <person name="Liao X.Y."/>
            <person name="Jiang Y.T."/>
            <person name="Yu X."/>
            <person name="Hao Y."/>
            <person name="Huang J."/>
            <person name="Zhao X.W."/>
            <person name="Ke S."/>
            <person name="Chen Y.Y."/>
            <person name="Wu W.L."/>
            <person name="Hsu J.L."/>
            <person name="Lin Y.F."/>
            <person name="Huang M.D."/>
            <person name="Li C.Y."/>
            <person name="Huang L."/>
            <person name="Wang Z.W."/>
            <person name="Zhao X."/>
            <person name="Zhong W.Y."/>
            <person name="Peng D.H."/>
            <person name="Ahmad S."/>
            <person name="Lan S."/>
            <person name="Zhang J.S."/>
            <person name="Tsai W.C."/>
            <person name="Van de Peer Y."/>
            <person name="Liu Z.J."/>
        </authorList>
    </citation>
    <scope>NUCLEOTIDE SEQUENCE</scope>
    <source>
        <strain evidence="1">CP</strain>
    </source>
</reference>
<dbReference type="SUPFAM" id="SSF56219">
    <property type="entry name" value="DNase I-like"/>
    <property type="match status" value="1"/>
</dbReference>
<name>A0AAV9ES10_ACOCL</name>
<dbReference type="EMBL" id="JAUJYO010000005">
    <property type="protein sequence ID" value="KAK1315603.1"/>
    <property type="molecule type" value="Genomic_DNA"/>
</dbReference>
<evidence type="ECO:0008006" key="3">
    <source>
        <dbReference type="Google" id="ProtNLM"/>
    </source>
</evidence>
<proteinExistence type="predicted"/>
<dbReference type="Proteomes" id="UP001180020">
    <property type="component" value="Unassembled WGS sequence"/>
</dbReference>
<sequence length="137" mass="14857">MADLIHRYKVDVYGIQETKMEVVDGGVLRSVGGGRLDDMAFKPLTGASGGILLCWNSGAWKKLDQSIGRFYVSILLIHPASGWKWCVSNVYGPQESVEREEMWRELAEVQMHGQLRGASSVTLTSQGLQGTGTGGAA</sequence>
<comment type="caution">
    <text evidence="1">The sequence shown here is derived from an EMBL/GenBank/DDBJ whole genome shotgun (WGS) entry which is preliminary data.</text>
</comment>
<dbReference type="AlphaFoldDB" id="A0AAV9ES10"/>
<evidence type="ECO:0000313" key="1">
    <source>
        <dbReference type="EMBL" id="KAK1315603.1"/>
    </source>
</evidence>
<gene>
    <name evidence="1" type="ORF">QJS10_CPA05g01347</name>
</gene>
<evidence type="ECO:0000313" key="2">
    <source>
        <dbReference type="Proteomes" id="UP001180020"/>
    </source>
</evidence>